<dbReference type="Proteomes" id="UP000516052">
    <property type="component" value="Chromosome"/>
</dbReference>
<evidence type="ECO:0000256" key="1">
    <source>
        <dbReference type="ARBA" id="ARBA00022729"/>
    </source>
</evidence>
<feature type="signal peptide" evidence="2">
    <location>
        <begin position="1"/>
        <end position="27"/>
    </location>
</feature>
<dbReference type="PANTHER" id="PTHR30006:SF2">
    <property type="entry name" value="ABC TRANSPORTER SUBSTRATE-BINDING PROTEIN"/>
    <property type="match status" value="1"/>
</dbReference>
<dbReference type="AlphaFoldDB" id="A0A7H0INB0"/>
<evidence type="ECO:0000256" key="2">
    <source>
        <dbReference type="SAM" id="SignalP"/>
    </source>
</evidence>
<dbReference type="EMBL" id="CP060828">
    <property type="protein sequence ID" value="QNP74276.1"/>
    <property type="molecule type" value="Genomic_DNA"/>
</dbReference>
<keyword evidence="1 2" id="KW-0732">Signal</keyword>
<dbReference type="KEGG" id="sroi:IAG44_35700"/>
<dbReference type="SUPFAM" id="SSF53850">
    <property type="entry name" value="Periplasmic binding protein-like II"/>
    <property type="match status" value="1"/>
</dbReference>
<evidence type="ECO:0000313" key="3">
    <source>
        <dbReference type="EMBL" id="QNP74276.1"/>
    </source>
</evidence>
<dbReference type="Gene3D" id="3.40.190.10">
    <property type="entry name" value="Periplasmic binding protein-like II"/>
    <property type="match status" value="2"/>
</dbReference>
<dbReference type="RefSeq" id="WP_187751201.1">
    <property type="nucleotide sequence ID" value="NZ_CP060828.1"/>
</dbReference>
<reference evidence="3 4" key="1">
    <citation type="submission" date="2020-08" db="EMBL/GenBank/DDBJ databases">
        <title>A novel species.</title>
        <authorList>
            <person name="Gao J."/>
        </authorList>
    </citation>
    <scope>NUCLEOTIDE SEQUENCE [LARGE SCALE GENOMIC DNA]</scope>
    <source>
        <strain evidence="3 4">CRXT-G-22</strain>
    </source>
</reference>
<dbReference type="PANTHER" id="PTHR30006">
    <property type="entry name" value="THIAMINE-BINDING PERIPLASMIC PROTEIN-RELATED"/>
    <property type="match status" value="1"/>
</dbReference>
<sequence>MRFTRTAGATAIALGVLAASGATVAIASPERPGEDAQLQKLYRQAVAEGGRLVVYAGGDKPGQADYLKDAFVKKFPKMKVDIVVDFSKNHDARVDDQVAARHVVADVVHLQTVDDFPRWKKEGVLEKYRPVGWNEVDSRIKDKDGYYTGLFYFAFANVTATKLGSKAPVEAKDFLKPEFRNKLVFTYPNDDDAVLYYFKQLTDKYGFGYLDKLLAQHPKFVRGTQDSSDLVGTGDYVANFGSGGSANGLSQVTLPKTSPWVAWPQTGAILKDAPHKAAAKLYLSWILSKDAQTHDIGTWSARTDVPAPAGRKGIFDYANMNPLGLGEFMSDRTALDRYKARINLYVGDVQGVNPSDPENVLGLRPVNQNGTQG</sequence>
<name>A0A7H0INB0_9ACTN</name>
<proteinExistence type="predicted"/>
<evidence type="ECO:0000313" key="4">
    <source>
        <dbReference type="Proteomes" id="UP000516052"/>
    </source>
</evidence>
<gene>
    <name evidence="3" type="ORF">IAG44_35700</name>
</gene>
<dbReference type="Pfam" id="PF13343">
    <property type="entry name" value="SBP_bac_6"/>
    <property type="match status" value="1"/>
</dbReference>
<organism evidence="3 4">
    <name type="scientific">Streptomyces roseirectus</name>
    <dbReference type="NCBI Taxonomy" id="2768066"/>
    <lineage>
        <taxon>Bacteria</taxon>
        <taxon>Bacillati</taxon>
        <taxon>Actinomycetota</taxon>
        <taxon>Actinomycetes</taxon>
        <taxon>Kitasatosporales</taxon>
        <taxon>Streptomycetaceae</taxon>
        <taxon>Streptomyces</taxon>
    </lineage>
</organism>
<keyword evidence="4" id="KW-1185">Reference proteome</keyword>
<protein>
    <submittedName>
        <fullName evidence="3">Extracellular solute-binding protein</fullName>
    </submittedName>
</protein>
<feature type="chain" id="PRO_5028951470" evidence="2">
    <location>
        <begin position="28"/>
        <end position="373"/>
    </location>
</feature>
<accession>A0A7H0INB0</accession>